<keyword evidence="12" id="KW-1185">Reference proteome</keyword>
<evidence type="ECO:0000256" key="9">
    <source>
        <dbReference type="RuleBase" id="RU368027"/>
    </source>
</evidence>
<keyword evidence="3 9" id="KW-0690">Ribosome biogenesis</keyword>
<proteinExistence type="inferred from homology"/>
<dbReference type="AlphaFoldDB" id="F8PZR0"/>
<evidence type="ECO:0000256" key="1">
    <source>
        <dbReference type="ARBA" id="ARBA00004604"/>
    </source>
</evidence>
<evidence type="ECO:0000256" key="2">
    <source>
        <dbReference type="ARBA" id="ARBA00009418"/>
    </source>
</evidence>
<keyword evidence="5" id="KW-0175">Coiled coil</keyword>
<dbReference type="OMA" id="ERKEMPW"/>
<dbReference type="InterPro" id="IPR009292">
    <property type="entry name" value="RRP36"/>
</dbReference>
<feature type="compositionally biased region" description="Basic and acidic residues" evidence="10">
    <location>
        <begin position="236"/>
        <end position="261"/>
    </location>
</feature>
<comment type="subunit">
    <text evidence="9">Associates with 90S and pre-40S pre-ribosomal particles.</text>
</comment>
<evidence type="ECO:0000313" key="11">
    <source>
        <dbReference type="EMBL" id="EGN98382.1"/>
    </source>
</evidence>
<name>F8PZR0_SERL3</name>
<feature type="compositionally biased region" description="Acidic residues" evidence="10">
    <location>
        <begin position="22"/>
        <end position="45"/>
    </location>
</feature>
<comment type="similarity">
    <text evidence="2 9">Belongs to the RRP36 family.</text>
</comment>
<feature type="compositionally biased region" description="Basic and acidic residues" evidence="10">
    <location>
        <begin position="114"/>
        <end position="133"/>
    </location>
</feature>
<dbReference type="STRING" id="936435.F8PZR0"/>
<comment type="function">
    <text evidence="8 9">Component of the 90S pre-ribosome involved in the maturation of rRNAs. Required for early cleavages of the pre-RNAs in the 40S ribosomal subunit maturation pathway.</text>
</comment>
<evidence type="ECO:0000256" key="5">
    <source>
        <dbReference type="ARBA" id="ARBA00023054"/>
    </source>
</evidence>
<evidence type="ECO:0000256" key="4">
    <source>
        <dbReference type="ARBA" id="ARBA00022552"/>
    </source>
</evidence>
<dbReference type="Proteomes" id="UP000008063">
    <property type="component" value="Unassembled WGS sequence"/>
</dbReference>
<feature type="region of interest" description="Disordered" evidence="10">
    <location>
        <begin position="1"/>
        <end position="161"/>
    </location>
</feature>
<protein>
    <recommendedName>
        <fullName evidence="9">rRNA biogenesis protein RRP36</fullName>
    </recommendedName>
</protein>
<reference evidence="12" key="1">
    <citation type="journal article" date="2011" name="Science">
        <title>The plant cell wall-decomposing machinery underlies the functional diversity of forest fungi.</title>
        <authorList>
            <person name="Eastwood D.C."/>
            <person name="Floudas D."/>
            <person name="Binder M."/>
            <person name="Majcherczyk A."/>
            <person name="Schneider P."/>
            <person name="Aerts A."/>
            <person name="Asiegbu F.O."/>
            <person name="Baker S.E."/>
            <person name="Barry K."/>
            <person name="Bendiksby M."/>
            <person name="Blumentritt M."/>
            <person name="Coutinho P.M."/>
            <person name="Cullen D."/>
            <person name="de Vries R.P."/>
            <person name="Gathman A."/>
            <person name="Goodell B."/>
            <person name="Henrissat B."/>
            <person name="Ihrmark K."/>
            <person name="Kauserud H."/>
            <person name="Kohler A."/>
            <person name="LaButti K."/>
            <person name="Lapidus A."/>
            <person name="Lavin J.L."/>
            <person name="Lee Y.-H."/>
            <person name="Lindquist E."/>
            <person name="Lilly W."/>
            <person name="Lucas S."/>
            <person name="Morin E."/>
            <person name="Murat C."/>
            <person name="Oguiza J.A."/>
            <person name="Park J."/>
            <person name="Pisabarro A.G."/>
            <person name="Riley R."/>
            <person name="Rosling A."/>
            <person name="Salamov A."/>
            <person name="Schmidt O."/>
            <person name="Schmutz J."/>
            <person name="Skrede I."/>
            <person name="Stenlid J."/>
            <person name="Wiebenga A."/>
            <person name="Xie X."/>
            <person name="Kuees U."/>
            <person name="Hibbett D.S."/>
            <person name="Hoffmeister D."/>
            <person name="Hoegberg N."/>
            <person name="Martin F."/>
            <person name="Grigoriev I.V."/>
            <person name="Watkinson S.C."/>
        </authorList>
    </citation>
    <scope>NUCLEOTIDE SEQUENCE [LARGE SCALE GENOMIC DNA]</scope>
    <source>
        <strain evidence="12">strain S7.3</strain>
    </source>
</reference>
<dbReference type="PANTHER" id="PTHR21738">
    <property type="entry name" value="RIBOSOMAL RNA PROCESSING PROTEIN 36 HOMOLOG"/>
    <property type="match status" value="1"/>
</dbReference>
<sequence length="354" mass="40290">MASYNQDDSDVDSDAPRVAQWVDEDELDNWEDESDEDDEDEEIQEDGVSVAGPSMSRSQQRELEDDLSTIPLGMLRKAQRALSQTQALEDSSSEDDSDGPPSEGGIAETSQFSKSRDKPDQDVPKRSRKDVAKRANKHAPMEVTSKRPVTRRRTVVAVQTAQPRDPRFLPLTGELKPHKFRQQYGFLSDLHSSELKTLRETLKRSRKLLENCPKDLRAERQAEVQRLELTVKRAESSVNRDKREKVEAEALHKVSKEEREKRKQGKAGWWMKQSDKKELLTKARYEAIAADGGKRAVKKAIEKKQKKIGQKEKKSRPFPRGGAAESASHQSSDSLKRPRRFSSSNEQSKRRKIG</sequence>
<keyword evidence="6 9" id="KW-0539">Nucleus</keyword>
<dbReference type="PANTHER" id="PTHR21738:SF0">
    <property type="entry name" value="RIBOSOMAL RNA PROCESSING PROTEIN 36 HOMOLOG"/>
    <property type="match status" value="1"/>
</dbReference>
<dbReference type="FunCoup" id="F8PZR0">
    <property type="interactions" value="284"/>
</dbReference>
<evidence type="ECO:0000256" key="7">
    <source>
        <dbReference type="ARBA" id="ARBA00023274"/>
    </source>
</evidence>
<dbReference type="EMBL" id="GL945481">
    <property type="protein sequence ID" value="EGN98382.1"/>
    <property type="molecule type" value="Genomic_DNA"/>
</dbReference>
<comment type="subcellular location">
    <subcellularLocation>
        <location evidence="1 9">Nucleus</location>
        <location evidence="1 9">Nucleolus</location>
    </subcellularLocation>
</comment>
<evidence type="ECO:0000313" key="12">
    <source>
        <dbReference type="Proteomes" id="UP000008063"/>
    </source>
</evidence>
<dbReference type="GO" id="GO:0005730">
    <property type="term" value="C:nucleolus"/>
    <property type="evidence" value="ECO:0007669"/>
    <property type="project" value="UniProtKB-SubCell"/>
</dbReference>
<feature type="compositionally biased region" description="Basic residues" evidence="10">
    <location>
        <begin position="304"/>
        <end position="317"/>
    </location>
</feature>
<keyword evidence="7 9" id="KW-0687">Ribonucleoprotein</keyword>
<dbReference type="HOGENOM" id="CLU_048802_1_0_1"/>
<dbReference type="GO" id="GO:0000462">
    <property type="term" value="P:maturation of SSU-rRNA from tricistronic rRNA transcript (SSU-rRNA, 5.8S rRNA, LSU-rRNA)"/>
    <property type="evidence" value="ECO:0007669"/>
    <property type="project" value="TreeGrafter"/>
</dbReference>
<dbReference type="InParanoid" id="F8PZR0"/>
<feature type="region of interest" description="Disordered" evidence="10">
    <location>
        <begin position="290"/>
        <end position="354"/>
    </location>
</feature>
<dbReference type="OrthoDB" id="448446at2759"/>
<dbReference type="GO" id="GO:0030686">
    <property type="term" value="C:90S preribosome"/>
    <property type="evidence" value="ECO:0007669"/>
    <property type="project" value="TreeGrafter"/>
</dbReference>
<keyword evidence="4 9" id="KW-0698">rRNA processing</keyword>
<evidence type="ECO:0000256" key="6">
    <source>
        <dbReference type="ARBA" id="ARBA00023242"/>
    </source>
</evidence>
<evidence type="ECO:0000256" key="3">
    <source>
        <dbReference type="ARBA" id="ARBA00022517"/>
    </source>
</evidence>
<evidence type="ECO:0000256" key="10">
    <source>
        <dbReference type="SAM" id="MobiDB-lite"/>
    </source>
</evidence>
<accession>F8PZR0</accession>
<gene>
    <name evidence="11" type="ORF">SERLA73DRAFT_183354</name>
</gene>
<evidence type="ECO:0000256" key="8">
    <source>
        <dbReference type="ARBA" id="ARBA00025053"/>
    </source>
</evidence>
<feature type="region of interest" description="Disordered" evidence="10">
    <location>
        <begin position="236"/>
        <end position="273"/>
    </location>
</feature>
<dbReference type="Pfam" id="PF06102">
    <property type="entry name" value="RRP36"/>
    <property type="match status" value="1"/>
</dbReference>
<organism evidence="12">
    <name type="scientific">Serpula lacrymans var. lacrymans (strain S7.3)</name>
    <name type="common">Dry rot fungus</name>
    <dbReference type="NCBI Taxonomy" id="936435"/>
    <lineage>
        <taxon>Eukaryota</taxon>
        <taxon>Fungi</taxon>
        <taxon>Dikarya</taxon>
        <taxon>Basidiomycota</taxon>
        <taxon>Agaricomycotina</taxon>
        <taxon>Agaricomycetes</taxon>
        <taxon>Agaricomycetidae</taxon>
        <taxon>Boletales</taxon>
        <taxon>Coniophorineae</taxon>
        <taxon>Serpulaceae</taxon>
        <taxon>Serpula</taxon>
    </lineage>
</organism>